<feature type="compositionally biased region" description="Basic and acidic residues" evidence="1">
    <location>
        <begin position="12"/>
        <end position="24"/>
    </location>
</feature>
<organism evidence="4 5">
    <name type="scientific">Golovinomyces cichoracearum</name>
    <dbReference type="NCBI Taxonomy" id="62708"/>
    <lineage>
        <taxon>Eukaryota</taxon>
        <taxon>Fungi</taxon>
        <taxon>Dikarya</taxon>
        <taxon>Ascomycota</taxon>
        <taxon>Pezizomycotina</taxon>
        <taxon>Leotiomycetes</taxon>
        <taxon>Erysiphales</taxon>
        <taxon>Erysiphaceae</taxon>
        <taxon>Golovinomyces</taxon>
    </lineage>
</organism>
<evidence type="ECO:0000313" key="5">
    <source>
        <dbReference type="Proteomes" id="UP000285326"/>
    </source>
</evidence>
<dbReference type="InterPro" id="IPR039960">
    <property type="entry name" value="MCP1"/>
</dbReference>
<feature type="transmembrane region" description="Helical" evidence="2">
    <location>
        <begin position="188"/>
        <end position="214"/>
    </location>
</feature>
<feature type="domain" description="Mitochondrial adapter protein MCP1 transmembrane" evidence="3">
    <location>
        <begin position="198"/>
        <end position="301"/>
    </location>
</feature>
<keyword evidence="2" id="KW-0812">Transmembrane</keyword>
<keyword evidence="2" id="KW-0472">Membrane</keyword>
<dbReference type="EMBL" id="MCBS01018386">
    <property type="protein sequence ID" value="RKF81343.1"/>
    <property type="molecule type" value="Genomic_DNA"/>
</dbReference>
<feature type="transmembrane region" description="Helical" evidence="2">
    <location>
        <begin position="132"/>
        <end position="155"/>
    </location>
</feature>
<dbReference type="AlphaFoldDB" id="A0A420J3L3"/>
<evidence type="ECO:0000256" key="2">
    <source>
        <dbReference type="SAM" id="Phobius"/>
    </source>
</evidence>
<protein>
    <recommendedName>
        <fullName evidence="3">Mitochondrial adapter protein MCP1 transmembrane domain-containing protein</fullName>
    </recommendedName>
</protein>
<dbReference type="PANTHER" id="PTHR38409">
    <property type="entry name" value="MDM10-COMPLEMENTING PROTEIN 1"/>
    <property type="match status" value="1"/>
</dbReference>
<evidence type="ECO:0000256" key="1">
    <source>
        <dbReference type="SAM" id="MobiDB-lite"/>
    </source>
</evidence>
<dbReference type="Proteomes" id="UP000285326">
    <property type="component" value="Unassembled WGS sequence"/>
</dbReference>
<comment type="caution">
    <text evidence="4">The sequence shown here is derived from an EMBL/GenBank/DDBJ whole genome shotgun (WGS) entry which is preliminary data.</text>
</comment>
<gene>
    <name evidence="4" type="ORF">GcM1_183004</name>
</gene>
<accession>A0A420J3L3</accession>
<reference evidence="4 5" key="1">
    <citation type="journal article" date="2018" name="BMC Genomics">
        <title>Comparative genome analyses reveal sequence features reflecting distinct modes of host-adaptation between dicot and monocot powdery mildew.</title>
        <authorList>
            <person name="Wu Y."/>
            <person name="Ma X."/>
            <person name="Pan Z."/>
            <person name="Kale S.D."/>
            <person name="Song Y."/>
            <person name="King H."/>
            <person name="Zhang Q."/>
            <person name="Presley C."/>
            <person name="Deng X."/>
            <person name="Wei C.I."/>
            <person name="Xiao S."/>
        </authorList>
    </citation>
    <scope>NUCLEOTIDE SEQUENCE [LARGE SCALE GENOMIC DNA]</scope>
    <source>
        <strain evidence="4">UMSG1</strain>
    </source>
</reference>
<dbReference type="GO" id="GO:0055088">
    <property type="term" value="P:lipid homeostasis"/>
    <property type="evidence" value="ECO:0007669"/>
    <property type="project" value="InterPro"/>
</dbReference>
<dbReference type="PANTHER" id="PTHR38409:SF1">
    <property type="entry name" value="MITOCHONDRIAL ADAPTER PROTEIN MCP1"/>
    <property type="match status" value="1"/>
</dbReference>
<evidence type="ECO:0000259" key="3">
    <source>
        <dbReference type="Pfam" id="PF07950"/>
    </source>
</evidence>
<feature type="transmembrane region" description="Helical" evidence="2">
    <location>
        <begin position="234"/>
        <end position="257"/>
    </location>
</feature>
<dbReference type="InterPro" id="IPR012472">
    <property type="entry name" value="MCP1_TM"/>
</dbReference>
<feature type="transmembrane region" description="Helical" evidence="2">
    <location>
        <begin position="92"/>
        <end position="112"/>
    </location>
</feature>
<feature type="region of interest" description="Disordered" evidence="1">
    <location>
        <begin position="1"/>
        <end position="24"/>
    </location>
</feature>
<dbReference type="SUPFAM" id="SSF81343">
    <property type="entry name" value="Fumarate reductase respiratory complex transmembrane subunits"/>
    <property type="match status" value="1"/>
</dbReference>
<feature type="transmembrane region" description="Helical" evidence="2">
    <location>
        <begin position="277"/>
        <end position="298"/>
    </location>
</feature>
<keyword evidence="2" id="KW-1133">Transmembrane helix</keyword>
<name>A0A420J3L3_9PEZI</name>
<dbReference type="GO" id="GO:0005741">
    <property type="term" value="C:mitochondrial outer membrane"/>
    <property type="evidence" value="ECO:0007669"/>
    <property type="project" value="TreeGrafter"/>
</dbReference>
<dbReference type="GO" id="GO:0007005">
    <property type="term" value="P:mitochondrion organization"/>
    <property type="evidence" value="ECO:0007669"/>
    <property type="project" value="TreeGrafter"/>
</dbReference>
<sequence length="320" mass="35620">MMVQDRQIMNDSTKDSSPHERIETNKLPLMKLEPVPVGQIEDEDHFLTTPTQNSSSLVLPSARNGTNYSAGRGEQGTSSVYYLTKLQKYSSYAFTAFASLHIANTSLIPLLTQSVSASETYLLLTRPYYQSFPLEPLLVGLPIALHVSAGFALRLRRRNVNLVRYGAVYLPISTRFERRLKVWPPMSWPCLTGYLLVPLVGGHVLVNRILPWVYEGDSSNVGLGYVAHSFAKHQILATLSYVSLIGIAVSHFCWGFCRWNGLIIVGDGEKARRRRRLINSVSGALATVWMAGGLGIIARGGRADGWIGQGYDMLLRHIWL</sequence>
<proteinExistence type="predicted"/>
<evidence type="ECO:0000313" key="4">
    <source>
        <dbReference type="EMBL" id="RKF81343.1"/>
    </source>
</evidence>
<dbReference type="InterPro" id="IPR034804">
    <property type="entry name" value="SQR/QFR_C/D"/>
</dbReference>
<dbReference type="Pfam" id="PF07950">
    <property type="entry name" value="MCP1_TM"/>
    <property type="match status" value="1"/>
</dbReference>